<keyword evidence="4" id="KW-1133">Transmembrane helix</keyword>
<protein>
    <submittedName>
        <fullName evidence="6">Sugar transporter ERD6-like 3</fullName>
    </submittedName>
</protein>
<evidence type="ECO:0000256" key="4">
    <source>
        <dbReference type="SAM" id="Phobius"/>
    </source>
</evidence>
<evidence type="ECO:0000313" key="6">
    <source>
        <dbReference type="EMBL" id="RVW53382.1"/>
    </source>
</evidence>
<keyword evidence="4" id="KW-0472">Membrane</keyword>
<comment type="subcellular location">
    <subcellularLocation>
        <location evidence="1">Membrane</location>
        <topology evidence="1">Multi-pass membrane protein</topology>
    </subcellularLocation>
</comment>
<evidence type="ECO:0000256" key="3">
    <source>
        <dbReference type="ARBA" id="ARBA00022597"/>
    </source>
</evidence>
<dbReference type="PANTHER" id="PTHR48021">
    <property type="match status" value="1"/>
</dbReference>
<dbReference type="AlphaFoldDB" id="A0A438F170"/>
<feature type="transmembrane region" description="Helical" evidence="4">
    <location>
        <begin position="27"/>
        <end position="46"/>
    </location>
</feature>
<proteinExistence type="inferred from homology"/>
<feature type="domain" description="Major facilitator superfamily (MFS) profile" evidence="5">
    <location>
        <begin position="1"/>
        <end position="93"/>
    </location>
</feature>
<comment type="caution">
    <text evidence="6">The sequence shown here is derived from an EMBL/GenBank/DDBJ whole genome shotgun (WGS) entry which is preliminary data.</text>
</comment>
<evidence type="ECO:0000256" key="2">
    <source>
        <dbReference type="ARBA" id="ARBA00010992"/>
    </source>
</evidence>
<name>A0A438F170_VITVI</name>
<reference evidence="6 7" key="1">
    <citation type="journal article" date="2018" name="PLoS Genet.">
        <title>Population sequencing reveals clonal diversity and ancestral inbreeding in the grapevine cultivar Chardonnay.</title>
        <authorList>
            <person name="Roach M.J."/>
            <person name="Johnson D.L."/>
            <person name="Bohlmann J."/>
            <person name="van Vuuren H.J."/>
            <person name="Jones S.J."/>
            <person name="Pretorius I.S."/>
            <person name="Schmidt S.A."/>
            <person name="Borneman A.R."/>
        </authorList>
    </citation>
    <scope>NUCLEOTIDE SEQUENCE [LARGE SCALE GENOMIC DNA]</scope>
    <source>
        <strain evidence="7">cv. Chardonnay</strain>
        <tissue evidence="6">Leaf</tissue>
    </source>
</reference>
<evidence type="ECO:0000259" key="5">
    <source>
        <dbReference type="PROSITE" id="PS50850"/>
    </source>
</evidence>
<evidence type="ECO:0000256" key="1">
    <source>
        <dbReference type="ARBA" id="ARBA00004141"/>
    </source>
</evidence>
<dbReference type="Proteomes" id="UP000288805">
    <property type="component" value="Unassembled WGS sequence"/>
</dbReference>
<comment type="similarity">
    <text evidence="2">Belongs to the major facilitator superfamily. Sugar transporter (TC 2.A.1.1) family.</text>
</comment>
<dbReference type="PROSITE" id="PS50850">
    <property type="entry name" value="MFS"/>
    <property type="match status" value="1"/>
</dbReference>
<keyword evidence="4" id="KW-0812">Transmembrane</keyword>
<dbReference type="InterPro" id="IPR050549">
    <property type="entry name" value="MFS_Trehalose_Transporter"/>
</dbReference>
<dbReference type="GO" id="GO:0022857">
    <property type="term" value="F:transmembrane transporter activity"/>
    <property type="evidence" value="ECO:0007669"/>
    <property type="project" value="InterPro"/>
</dbReference>
<dbReference type="PANTHER" id="PTHR48021:SF48">
    <property type="entry name" value="MAJOR FACILITATOR SUPERFAMILY (MFS) PROFILE DOMAIN-CONTAINING PROTEIN"/>
    <property type="match status" value="1"/>
</dbReference>
<dbReference type="InterPro" id="IPR036259">
    <property type="entry name" value="MFS_trans_sf"/>
</dbReference>
<accession>A0A438F170</accession>
<organism evidence="6 7">
    <name type="scientific">Vitis vinifera</name>
    <name type="common">Grape</name>
    <dbReference type="NCBI Taxonomy" id="29760"/>
    <lineage>
        <taxon>Eukaryota</taxon>
        <taxon>Viridiplantae</taxon>
        <taxon>Streptophyta</taxon>
        <taxon>Embryophyta</taxon>
        <taxon>Tracheophyta</taxon>
        <taxon>Spermatophyta</taxon>
        <taxon>Magnoliopsida</taxon>
        <taxon>eudicotyledons</taxon>
        <taxon>Gunneridae</taxon>
        <taxon>Pentapetalae</taxon>
        <taxon>rosids</taxon>
        <taxon>Vitales</taxon>
        <taxon>Vitaceae</taxon>
        <taxon>Viteae</taxon>
        <taxon>Vitis</taxon>
    </lineage>
</organism>
<gene>
    <name evidence="6" type="primary">SUGTL2_1</name>
    <name evidence="6" type="ORF">CK203_084980</name>
</gene>
<dbReference type="Gene3D" id="1.20.1250.20">
    <property type="entry name" value="MFS general substrate transporter like domains"/>
    <property type="match status" value="1"/>
</dbReference>
<feature type="transmembrane region" description="Helical" evidence="4">
    <location>
        <begin position="66"/>
        <end position="88"/>
    </location>
</feature>
<evidence type="ECO:0000313" key="7">
    <source>
        <dbReference type="Proteomes" id="UP000288805"/>
    </source>
</evidence>
<dbReference type="EMBL" id="QGNW01001147">
    <property type="protein sequence ID" value="RVW53382.1"/>
    <property type="molecule type" value="Genomic_DNA"/>
</dbReference>
<dbReference type="InterPro" id="IPR020846">
    <property type="entry name" value="MFS_dom"/>
</dbReference>
<dbReference type="SUPFAM" id="SSF103473">
    <property type="entry name" value="MFS general substrate transporter"/>
    <property type="match status" value="1"/>
</dbReference>
<keyword evidence="3 6" id="KW-0813">Transport</keyword>
<keyword evidence="3 6" id="KW-0762">Sugar transport</keyword>
<sequence>MGILQTFATWIFITCESGIMDDLGLSIAGYSVFSSLLTLGATISGVTSGRTTDLIGPRGTMWLSEIFCSTGWLAIVFSKVSYLFLLFFPNFLF</sequence>
<dbReference type="GO" id="GO:0016020">
    <property type="term" value="C:membrane"/>
    <property type="evidence" value="ECO:0007669"/>
    <property type="project" value="UniProtKB-SubCell"/>
</dbReference>